<dbReference type="GO" id="GO:0016758">
    <property type="term" value="F:hexosyltransferase activity"/>
    <property type="evidence" value="ECO:0007669"/>
    <property type="project" value="UniProtKB-ARBA"/>
</dbReference>
<reference evidence="4 5" key="1">
    <citation type="submission" date="2018-12" db="EMBL/GenBank/DDBJ databases">
        <title>The Draft Genome Sequence of the Soil Bacterium Pedobacter tournemirensis R1.</title>
        <authorList>
            <person name="He J."/>
        </authorList>
    </citation>
    <scope>NUCLEOTIDE SEQUENCE [LARGE SCALE GENOMIC DNA]</scope>
    <source>
        <strain evidence="4 5">R1</strain>
    </source>
</reference>
<comment type="caution">
    <text evidence="4">The sequence shown here is derived from an EMBL/GenBank/DDBJ whole genome shotgun (WGS) entry which is preliminary data.</text>
</comment>
<dbReference type="AlphaFoldDB" id="A0A4Q0M896"/>
<keyword evidence="1" id="KW-0328">Glycosyltransferase</keyword>
<name>A0A4Q0M896_9SPHI</name>
<dbReference type="CDD" id="cd00761">
    <property type="entry name" value="Glyco_tranf_GTA_type"/>
    <property type="match status" value="1"/>
</dbReference>
<dbReference type="InterPro" id="IPR001173">
    <property type="entry name" value="Glyco_trans_2-like"/>
</dbReference>
<evidence type="ECO:0000256" key="2">
    <source>
        <dbReference type="ARBA" id="ARBA00022679"/>
    </source>
</evidence>
<dbReference type="Pfam" id="PF00535">
    <property type="entry name" value="Glycos_transf_2"/>
    <property type="match status" value="1"/>
</dbReference>
<evidence type="ECO:0000259" key="3">
    <source>
        <dbReference type="Pfam" id="PF00535"/>
    </source>
</evidence>
<dbReference type="SUPFAM" id="SSF53448">
    <property type="entry name" value="Nucleotide-diphospho-sugar transferases"/>
    <property type="match status" value="1"/>
</dbReference>
<gene>
    <name evidence="4" type="ORF">EKH83_11780</name>
</gene>
<proteinExistence type="predicted"/>
<organism evidence="4 5">
    <name type="scientific">Arcticibacter tournemirensis</name>
    <dbReference type="NCBI Taxonomy" id="699437"/>
    <lineage>
        <taxon>Bacteria</taxon>
        <taxon>Pseudomonadati</taxon>
        <taxon>Bacteroidota</taxon>
        <taxon>Sphingobacteriia</taxon>
        <taxon>Sphingobacteriales</taxon>
        <taxon>Sphingobacteriaceae</taxon>
        <taxon>Arcticibacter</taxon>
    </lineage>
</organism>
<dbReference type="RefSeq" id="WP_128769633.1">
    <property type="nucleotide sequence ID" value="NZ_RXOC01000007.1"/>
</dbReference>
<accession>A0A4Q0M896</accession>
<dbReference type="Proteomes" id="UP000290848">
    <property type="component" value="Unassembled WGS sequence"/>
</dbReference>
<feature type="domain" description="Glycosyltransferase 2-like" evidence="3">
    <location>
        <begin position="8"/>
        <end position="141"/>
    </location>
</feature>
<keyword evidence="2 4" id="KW-0808">Transferase</keyword>
<dbReference type="Gene3D" id="3.90.550.10">
    <property type="entry name" value="Spore Coat Polysaccharide Biosynthesis Protein SpsA, Chain A"/>
    <property type="match status" value="1"/>
</dbReference>
<dbReference type="EMBL" id="RXOC01000007">
    <property type="protein sequence ID" value="RXF69360.1"/>
    <property type="molecule type" value="Genomic_DNA"/>
</dbReference>
<dbReference type="InterPro" id="IPR029044">
    <property type="entry name" value="Nucleotide-diphossugar_trans"/>
</dbReference>
<sequence length="344" mass="40229">MTSLIKISVIMPVYNSGPYLYQAVQSILTQGLQEIELILIDDGSTDGSSEKCVEWARIDSRVTAIHQKNGGICNARNNAIKISRGEYIAFCDHDDEYLADYLQLAYERAKREDADVVKVEKVSIFLKERSEYKRIYNKLTSLTILPEDISKDFFYLAFNRLLTTAWDGIYKKSFIDKYNIEFDEFYKSGGEDLDFMLKIVRCKPKLCTLPRELYVHYIRMGFSTSSKFDISKIKCYHRLSANIFETMSALNINIKKLQIKYSYFYFLEVIFPLVKILSNPLCPFSLKEKKEIVSELETERGFSPFIKFQNPIAISKYSVKYAFLYYLYSIGAHRINFFLFKHWS</sequence>
<evidence type="ECO:0000313" key="5">
    <source>
        <dbReference type="Proteomes" id="UP000290848"/>
    </source>
</evidence>
<evidence type="ECO:0000256" key="1">
    <source>
        <dbReference type="ARBA" id="ARBA00022676"/>
    </source>
</evidence>
<dbReference type="PANTHER" id="PTHR22916">
    <property type="entry name" value="GLYCOSYLTRANSFERASE"/>
    <property type="match status" value="1"/>
</dbReference>
<protein>
    <submittedName>
        <fullName evidence="4">Glycosyltransferase</fullName>
    </submittedName>
</protein>
<evidence type="ECO:0000313" key="4">
    <source>
        <dbReference type="EMBL" id="RXF69360.1"/>
    </source>
</evidence>
<dbReference type="PANTHER" id="PTHR22916:SF51">
    <property type="entry name" value="GLYCOSYLTRANSFERASE EPSH-RELATED"/>
    <property type="match status" value="1"/>
</dbReference>